<dbReference type="Gene3D" id="1.20.1270.90">
    <property type="entry name" value="AF1782-like"/>
    <property type="match status" value="1"/>
</dbReference>
<name>A0A1T2XCG6_9BACL</name>
<dbReference type="OrthoDB" id="9806701at2"/>
<accession>A0A1T2XCG6</accession>
<evidence type="ECO:0000313" key="1">
    <source>
        <dbReference type="EMBL" id="OPA77462.1"/>
    </source>
</evidence>
<dbReference type="STRING" id="1324314.BVG16_13485"/>
<gene>
    <name evidence="1" type="ORF">BVG16_13485</name>
</gene>
<keyword evidence="2" id="KW-1185">Reference proteome</keyword>
<evidence type="ECO:0000313" key="2">
    <source>
        <dbReference type="Proteomes" id="UP000190188"/>
    </source>
</evidence>
<comment type="caution">
    <text evidence="1">The sequence shown here is derived from an EMBL/GenBank/DDBJ whole genome shotgun (WGS) entry which is preliminary data.</text>
</comment>
<dbReference type="AlphaFoldDB" id="A0A1T2XCG6"/>
<dbReference type="Proteomes" id="UP000190188">
    <property type="component" value="Unassembled WGS sequence"/>
</dbReference>
<organism evidence="1 2">
    <name type="scientific">Paenibacillus selenitireducens</name>
    <dbReference type="NCBI Taxonomy" id="1324314"/>
    <lineage>
        <taxon>Bacteria</taxon>
        <taxon>Bacillati</taxon>
        <taxon>Bacillota</taxon>
        <taxon>Bacilli</taxon>
        <taxon>Bacillales</taxon>
        <taxon>Paenibacillaceae</taxon>
        <taxon>Paenibacillus</taxon>
    </lineage>
</organism>
<protein>
    <submittedName>
        <fullName evidence="1">Uncharacterized protein</fullName>
    </submittedName>
</protein>
<sequence length="140" mass="15153">MAKSKKEKAMTLIETAISFRDAAVIGTEAGNFSKDAVDLLNTEIETAQKFIEDESTDDGQLDTLLTSLNGALKVFQASEIPPSTDEPQVNTRIVTLKGSESERKGVHSLHLGKQIITFIDGKAELTDAIALELENAGYIE</sequence>
<reference evidence="1 2" key="1">
    <citation type="submission" date="2017-01" db="EMBL/GenBank/DDBJ databases">
        <title>Genome analysis of Paenibacillus selenitrireducens ES3-24.</title>
        <authorList>
            <person name="Xu D."/>
            <person name="Yao R."/>
            <person name="Zheng S."/>
        </authorList>
    </citation>
    <scope>NUCLEOTIDE SEQUENCE [LARGE SCALE GENOMIC DNA]</scope>
    <source>
        <strain evidence="1 2">ES3-24</strain>
    </source>
</reference>
<dbReference type="RefSeq" id="WP_078499204.1">
    <property type="nucleotide sequence ID" value="NZ_MSZX01000005.1"/>
</dbReference>
<dbReference type="EMBL" id="MSZX01000005">
    <property type="protein sequence ID" value="OPA77462.1"/>
    <property type="molecule type" value="Genomic_DNA"/>
</dbReference>
<proteinExistence type="predicted"/>